<dbReference type="PANTHER" id="PTHR34387:SF2">
    <property type="entry name" value="SLR1258 PROTEIN"/>
    <property type="match status" value="1"/>
</dbReference>
<comment type="caution">
    <text evidence="2">The sequence shown here is derived from an EMBL/GenBank/DDBJ whole genome shotgun (WGS) entry which is preliminary data.</text>
</comment>
<dbReference type="PANTHER" id="PTHR34387">
    <property type="entry name" value="SLR1258 PROTEIN"/>
    <property type="match status" value="1"/>
</dbReference>
<feature type="region of interest" description="Disordered" evidence="1">
    <location>
        <begin position="63"/>
        <end position="88"/>
    </location>
</feature>
<dbReference type="Proteomes" id="UP001595945">
    <property type="component" value="Unassembled WGS sequence"/>
</dbReference>
<reference evidence="2 3" key="1">
    <citation type="journal article" date="2019" name="Int. J. Syst. Evol. Microbiol.">
        <title>The Global Catalogue of Microorganisms (GCM) 10K type strain sequencing project: providing services to taxonomists for standard genome sequencing and annotation.</title>
        <authorList>
            <consortium name="The Broad Institute Genomics Platform"/>
            <consortium name="The Broad Institute Genome Sequencing Center for Infectious Disease"/>
            <person name="Wu L."/>
            <person name="Ma J."/>
        </authorList>
    </citation>
    <scope>NUCLEOTIDE SEQUENCE [LARGE SCALE GENOMIC DNA]</scope>
    <source>
        <strain evidence="2 3">XZYJ18</strain>
    </source>
</reference>
<dbReference type="Gene3D" id="3.30.110.170">
    <property type="entry name" value="Protein of unknown function (DUF541), domain 1"/>
    <property type="match status" value="1"/>
</dbReference>
<dbReference type="EMBL" id="JBHSHT010000001">
    <property type="protein sequence ID" value="MFC4823790.1"/>
    <property type="molecule type" value="Genomic_DNA"/>
</dbReference>
<dbReference type="InterPro" id="IPR052022">
    <property type="entry name" value="26kDa_periplasmic_antigen"/>
</dbReference>
<proteinExistence type="predicted"/>
<evidence type="ECO:0000313" key="2">
    <source>
        <dbReference type="EMBL" id="MFC4823790.1"/>
    </source>
</evidence>
<feature type="region of interest" description="Disordered" evidence="1">
    <location>
        <begin position="166"/>
        <end position="200"/>
    </location>
</feature>
<dbReference type="Gene3D" id="3.30.70.2970">
    <property type="entry name" value="Protein of unknown function (DUF541), domain 2"/>
    <property type="match status" value="1"/>
</dbReference>
<dbReference type="AlphaFoldDB" id="A0ABD5PZ79"/>
<dbReference type="GeneID" id="73047050"/>
<name>A0ABD5PZ79_9EURY</name>
<evidence type="ECO:0000313" key="3">
    <source>
        <dbReference type="Proteomes" id="UP001595945"/>
    </source>
</evidence>
<protein>
    <submittedName>
        <fullName evidence="2">SIMPL domain-containing protein</fullName>
    </submittedName>
</protein>
<evidence type="ECO:0000256" key="1">
    <source>
        <dbReference type="SAM" id="MobiDB-lite"/>
    </source>
</evidence>
<keyword evidence="3" id="KW-1185">Reference proteome</keyword>
<feature type="compositionally biased region" description="Basic and acidic residues" evidence="1">
    <location>
        <begin position="78"/>
        <end position="88"/>
    </location>
</feature>
<accession>A0ABD5PZ79</accession>
<dbReference type="InterPro" id="IPR007497">
    <property type="entry name" value="SIMPL/DUF541"/>
</dbReference>
<dbReference type="RefSeq" id="WP_254270371.1">
    <property type="nucleotide sequence ID" value="NZ_CP100401.1"/>
</dbReference>
<organism evidence="2 3">
    <name type="scientific">Halorussus aquaticus</name>
    <dbReference type="NCBI Taxonomy" id="2953748"/>
    <lineage>
        <taxon>Archaea</taxon>
        <taxon>Methanobacteriati</taxon>
        <taxon>Methanobacteriota</taxon>
        <taxon>Stenosarchaea group</taxon>
        <taxon>Halobacteria</taxon>
        <taxon>Halobacteriales</taxon>
        <taxon>Haladaptataceae</taxon>
        <taxon>Halorussus</taxon>
    </lineage>
</organism>
<sequence>MTAPTITTDAVGRTRAPPDRVELGFETRAVEPDVTAARRSVAERATELRRVVVEAGATDENVRSTRFRVRRQSPGHSGDAERDPESRPFEAMESVAVTLDDLDALGDLLAAGVDEANAEIDDVTFTFRTETKRQLEREAVADAVTTARRKAEAAAAAEGVGVGGVRSLTTEERSRARQSGAALGAGAAEQSGTAPASGPIDVTVGVTVEYELVESP</sequence>
<dbReference type="Pfam" id="PF04402">
    <property type="entry name" value="SIMPL"/>
    <property type="match status" value="1"/>
</dbReference>
<gene>
    <name evidence="2" type="ORF">ACFO9K_05910</name>
</gene>